<feature type="transmembrane region" description="Helical" evidence="1">
    <location>
        <begin position="104"/>
        <end position="126"/>
    </location>
</feature>
<evidence type="ECO:0000313" key="2">
    <source>
        <dbReference type="EMBL" id="CAF1445932.1"/>
    </source>
</evidence>
<sequence length="383" mass="44651">MPELFFKNEHPGTENLDWEIVSVENRLIVLLLFAIGGIRALILFTVLLPLLFVFGWIPCLCCLKSCRELCCSLLKAKATHRFFSFNCNCPCYRARPKLRFQMQFAFLIAVSLIRIATIIFCLVIPHHITTKSLAVVVGISFIFLLLNSILDYYHYRIWWHYKPKFVRLEQEIILPNTTFSIKHKRYLPYSLLANQRTGQHGDTLCTNDPCNNRELEHIVIFHSSDYQPQPRWSELKRSNPSSDTYIGFHRTSAHAAAAIAHSDFHRSDKPPQMLGYGIYFARSINNTIGKARFHGAIIAAEIRMGKVKEVTINELSTVRNTDTWHPEFDTVYYNHENDRRDEFCVYDETQILRWIMVVDSQHDDKCSDYGMDEEFDDTKCYCI</sequence>
<evidence type="ECO:0000313" key="4">
    <source>
        <dbReference type="Proteomes" id="UP000663828"/>
    </source>
</evidence>
<dbReference type="EMBL" id="CAJNOR010005813">
    <property type="protein sequence ID" value="CAF1576822.1"/>
    <property type="molecule type" value="Genomic_DNA"/>
</dbReference>
<evidence type="ECO:0000256" key="1">
    <source>
        <dbReference type="SAM" id="Phobius"/>
    </source>
</evidence>
<gene>
    <name evidence="2" type="ORF">EDS130_LOCUS39205</name>
    <name evidence="3" type="ORF">XAT740_LOCUS45050</name>
</gene>
<protein>
    <recommendedName>
        <fullName evidence="5">PARP catalytic domain-containing protein</fullName>
    </recommendedName>
</protein>
<dbReference type="Proteomes" id="UP000663828">
    <property type="component" value="Unassembled WGS sequence"/>
</dbReference>
<dbReference type="EMBL" id="CAJNOJ010000430">
    <property type="protein sequence ID" value="CAF1445932.1"/>
    <property type="molecule type" value="Genomic_DNA"/>
</dbReference>
<evidence type="ECO:0000313" key="3">
    <source>
        <dbReference type="EMBL" id="CAF1576822.1"/>
    </source>
</evidence>
<proteinExistence type="predicted"/>
<dbReference type="OrthoDB" id="10042991at2759"/>
<dbReference type="Gene3D" id="3.90.228.10">
    <property type="match status" value="1"/>
</dbReference>
<dbReference type="SUPFAM" id="SSF56399">
    <property type="entry name" value="ADP-ribosylation"/>
    <property type="match status" value="1"/>
</dbReference>
<accession>A0A815YZC9</accession>
<name>A0A815YZC9_ADIRI</name>
<keyword evidence="1" id="KW-0812">Transmembrane</keyword>
<feature type="transmembrane region" description="Helical" evidence="1">
    <location>
        <begin position="132"/>
        <end position="153"/>
    </location>
</feature>
<feature type="transmembrane region" description="Helical" evidence="1">
    <location>
        <begin position="27"/>
        <end position="57"/>
    </location>
</feature>
<keyword evidence="4" id="KW-1185">Reference proteome</keyword>
<dbReference type="AlphaFoldDB" id="A0A815YZC9"/>
<comment type="caution">
    <text evidence="3">The sequence shown here is derived from an EMBL/GenBank/DDBJ whole genome shotgun (WGS) entry which is preliminary data.</text>
</comment>
<keyword evidence="1" id="KW-1133">Transmembrane helix</keyword>
<dbReference type="Proteomes" id="UP000663852">
    <property type="component" value="Unassembled WGS sequence"/>
</dbReference>
<reference evidence="3" key="1">
    <citation type="submission" date="2021-02" db="EMBL/GenBank/DDBJ databases">
        <authorList>
            <person name="Nowell W R."/>
        </authorList>
    </citation>
    <scope>NUCLEOTIDE SEQUENCE</scope>
</reference>
<evidence type="ECO:0008006" key="5">
    <source>
        <dbReference type="Google" id="ProtNLM"/>
    </source>
</evidence>
<keyword evidence="1" id="KW-0472">Membrane</keyword>
<organism evidence="3 4">
    <name type="scientific">Adineta ricciae</name>
    <name type="common">Rotifer</name>
    <dbReference type="NCBI Taxonomy" id="249248"/>
    <lineage>
        <taxon>Eukaryota</taxon>
        <taxon>Metazoa</taxon>
        <taxon>Spiralia</taxon>
        <taxon>Gnathifera</taxon>
        <taxon>Rotifera</taxon>
        <taxon>Eurotatoria</taxon>
        <taxon>Bdelloidea</taxon>
        <taxon>Adinetida</taxon>
        <taxon>Adinetidae</taxon>
        <taxon>Adineta</taxon>
    </lineage>
</organism>